<sequence>MTSREFAQSPTTREVPSPNLYGEPPQSHPLSDLNQDGICRIHARYGNKARKCVAIACKILNVPRALMPHPGNSNANQ</sequence>
<protein>
    <submittedName>
        <fullName evidence="2">Uncharacterized protein</fullName>
    </submittedName>
</protein>
<evidence type="ECO:0000313" key="3">
    <source>
        <dbReference type="Proteomes" id="UP000595437"/>
    </source>
</evidence>
<evidence type="ECO:0000313" key="2">
    <source>
        <dbReference type="EMBL" id="QQP53651.1"/>
    </source>
</evidence>
<name>A0A7T8KD39_CALRO</name>
<feature type="compositionally biased region" description="Polar residues" evidence="1">
    <location>
        <begin position="1"/>
        <end position="14"/>
    </location>
</feature>
<gene>
    <name evidence="2" type="ORF">FKW44_006192</name>
</gene>
<evidence type="ECO:0000256" key="1">
    <source>
        <dbReference type="SAM" id="MobiDB-lite"/>
    </source>
</evidence>
<feature type="region of interest" description="Disordered" evidence="1">
    <location>
        <begin position="1"/>
        <end position="34"/>
    </location>
</feature>
<accession>A0A7T8KD39</accession>
<keyword evidence="3" id="KW-1185">Reference proteome</keyword>
<proteinExistence type="predicted"/>
<organism evidence="2 3">
    <name type="scientific">Caligus rogercresseyi</name>
    <name type="common">Sea louse</name>
    <dbReference type="NCBI Taxonomy" id="217165"/>
    <lineage>
        <taxon>Eukaryota</taxon>
        <taxon>Metazoa</taxon>
        <taxon>Ecdysozoa</taxon>
        <taxon>Arthropoda</taxon>
        <taxon>Crustacea</taxon>
        <taxon>Multicrustacea</taxon>
        <taxon>Hexanauplia</taxon>
        <taxon>Copepoda</taxon>
        <taxon>Siphonostomatoida</taxon>
        <taxon>Caligidae</taxon>
        <taxon>Caligus</taxon>
    </lineage>
</organism>
<dbReference type="Proteomes" id="UP000595437">
    <property type="component" value="Chromosome 4"/>
</dbReference>
<reference evidence="3" key="1">
    <citation type="submission" date="2021-01" db="EMBL/GenBank/DDBJ databases">
        <title>Caligus Genome Assembly.</title>
        <authorList>
            <person name="Gallardo-Escarate C."/>
        </authorList>
    </citation>
    <scope>NUCLEOTIDE SEQUENCE [LARGE SCALE GENOMIC DNA]</scope>
</reference>
<dbReference type="AlphaFoldDB" id="A0A7T8KD39"/>
<dbReference type="EMBL" id="CP045893">
    <property type="protein sequence ID" value="QQP53651.1"/>
    <property type="molecule type" value="Genomic_DNA"/>
</dbReference>